<keyword evidence="1" id="KW-0812">Transmembrane</keyword>
<sequence>MNLPNKSEKTADITVSVDVSKIVRNVSIAGVLVVGIIFGCSTYRKVLQWQKDE</sequence>
<protein>
    <submittedName>
        <fullName evidence="2">Uncharacterized protein</fullName>
    </submittedName>
</protein>
<name>A0A9D1L8X6_9FIRM</name>
<evidence type="ECO:0000313" key="3">
    <source>
        <dbReference type="Proteomes" id="UP000824091"/>
    </source>
</evidence>
<evidence type="ECO:0000256" key="1">
    <source>
        <dbReference type="SAM" id="Phobius"/>
    </source>
</evidence>
<accession>A0A9D1L8X6</accession>
<comment type="caution">
    <text evidence="2">The sequence shown here is derived from an EMBL/GenBank/DDBJ whole genome shotgun (WGS) entry which is preliminary data.</text>
</comment>
<feature type="transmembrane region" description="Helical" evidence="1">
    <location>
        <begin position="22"/>
        <end position="43"/>
    </location>
</feature>
<gene>
    <name evidence="2" type="ORF">IAD16_04465</name>
</gene>
<keyword evidence="1" id="KW-1133">Transmembrane helix</keyword>
<dbReference type="Proteomes" id="UP000824091">
    <property type="component" value="Unassembled WGS sequence"/>
</dbReference>
<dbReference type="AlphaFoldDB" id="A0A9D1L8X6"/>
<keyword evidence="1" id="KW-0472">Membrane</keyword>
<proteinExistence type="predicted"/>
<organism evidence="2 3">
    <name type="scientific">Candidatus Fimisoma avicola</name>
    <dbReference type="NCBI Taxonomy" id="2840826"/>
    <lineage>
        <taxon>Bacteria</taxon>
        <taxon>Bacillati</taxon>
        <taxon>Bacillota</taxon>
        <taxon>Clostridia</taxon>
        <taxon>Eubacteriales</taxon>
        <taxon>Candidatus Fimisoma</taxon>
    </lineage>
</organism>
<reference evidence="2" key="2">
    <citation type="journal article" date="2021" name="PeerJ">
        <title>Extensive microbial diversity within the chicken gut microbiome revealed by metagenomics and culture.</title>
        <authorList>
            <person name="Gilroy R."/>
            <person name="Ravi A."/>
            <person name="Getino M."/>
            <person name="Pursley I."/>
            <person name="Horton D.L."/>
            <person name="Alikhan N.F."/>
            <person name="Baker D."/>
            <person name="Gharbi K."/>
            <person name="Hall N."/>
            <person name="Watson M."/>
            <person name="Adriaenssens E.M."/>
            <person name="Foster-Nyarko E."/>
            <person name="Jarju S."/>
            <person name="Secka A."/>
            <person name="Antonio M."/>
            <person name="Oren A."/>
            <person name="Chaudhuri R.R."/>
            <person name="La Ragione R."/>
            <person name="Hildebrand F."/>
            <person name="Pallen M.J."/>
        </authorList>
    </citation>
    <scope>NUCLEOTIDE SEQUENCE</scope>
    <source>
        <strain evidence="2">11300</strain>
    </source>
</reference>
<evidence type="ECO:0000313" key="2">
    <source>
        <dbReference type="EMBL" id="HIU27608.1"/>
    </source>
</evidence>
<reference evidence="2" key="1">
    <citation type="submission" date="2020-10" db="EMBL/GenBank/DDBJ databases">
        <authorList>
            <person name="Gilroy R."/>
        </authorList>
    </citation>
    <scope>NUCLEOTIDE SEQUENCE</scope>
    <source>
        <strain evidence="2">11300</strain>
    </source>
</reference>
<dbReference type="EMBL" id="DVMO01000063">
    <property type="protein sequence ID" value="HIU27608.1"/>
    <property type="molecule type" value="Genomic_DNA"/>
</dbReference>